<evidence type="ECO:0000256" key="2">
    <source>
        <dbReference type="ARBA" id="ARBA00022692"/>
    </source>
</evidence>
<feature type="transmembrane region" description="Helical" evidence="7">
    <location>
        <begin position="498"/>
        <end position="521"/>
    </location>
</feature>
<sequence length="691" mass="71867">MIVLASLVALLPFGAAFAGMLLGPRLTRALSGPREPRRTEERQAVAGQIEAGHAEARPAEAPRPPRPPHPLRNGPALIACAPVAASLVLAAIVAFTVWRDPGPRTGTLALVQTGSVPIRVGLQVDGLSAVVGLMVCCVALAVHVYSVSYMAEDPRYSSYAAFISMFTAAMLLVVFAGDLLLLYVGWEVMGICSYFLIGHHWEDRANSRAAVKAFLVTRLGDVGFLLGILVLGVGARTFSIDGVLSRVADLPDATLTAAALLLLAGVAGKSAQFPLHTWLPDAMAGPTPISALIHAATMVAAGVYVVARLYGVFLNAPGALGVLGVVAVVSMVGSALAALAQDDLKRVLAYSTISQLAVMAAGLAVGAKTAAIFHLLAHGAFKALLFLAAGCVIVVAGSNLLAAYGGLRRGMPITFWSMTAGFAALAGIPPFSGWFSKDSVIEAAQHAALHGGDSASTAGWFAYTPLREYPLRTPGAGGAHPAPVWTYRLVEPVVPASVAWLVYLGLLVTVVLTAAYATRAWLMTFFGEPRGTYEIADPPRIMSWTVAALAVPATVLGFFGSGASELRPHLGSALLGVVLAGLGAAAAFLVWNRDPAADPARALGRARPMLARAFYVDELYAAVIVRPAEALARHVVIFDGRRIDGAVTGAGRGARWLGGRLRLQVNGNPQTYLTGLVAGVVVIAAGVVIFR</sequence>
<feature type="transmembrane region" description="Helical" evidence="7">
    <location>
        <begin position="383"/>
        <end position="407"/>
    </location>
</feature>
<dbReference type="EMBL" id="JBHSXS010000003">
    <property type="protein sequence ID" value="MFC6879857.1"/>
    <property type="molecule type" value="Genomic_DNA"/>
</dbReference>
<feature type="transmembrane region" description="Helical" evidence="7">
    <location>
        <begin position="180"/>
        <end position="201"/>
    </location>
</feature>
<evidence type="ECO:0000259" key="9">
    <source>
        <dbReference type="Pfam" id="PF00662"/>
    </source>
</evidence>
<evidence type="ECO:0000256" key="4">
    <source>
        <dbReference type="ARBA" id="ARBA00023136"/>
    </source>
</evidence>
<dbReference type="NCBIfam" id="TIGR01974">
    <property type="entry name" value="NDH_I_L"/>
    <property type="match status" value="1"/>
</dbReference>
<evidence type="ECO:0000313" key="11">
    <source>
        <dbReference type="Proteomes" id="UP001596380"/>
    </source>
</evidence>
<evidence type="ECO:0000256" key="1">
    <source>
        <dbReference type="ARBA" id="ARBA00004127"/>
    </source>
</evidence>
<feature type="transmembrane region" description="Helical" evidence="7">
    <location>
        <begin position="352"/>
        <end position="376"/>
    </location>
</feature>
<feature type="transmembrane region" description="Helical" evidence="7">
    <location>
        <begin position="156"/>
        <end position="175"/>
    </location>
</feature>
<evidence type="ECO:0000256" key="3">
    <source>
        <dbReference type="ARBA" id="ARBA00022989"/>
    </source>
</evidence>
<dbReference type="InterPro" id="IPR003945">
    <property type="entry name" value="NU5C-like"/>
</dbReference>
<feature type="transmembrane region" description="Helical" evidence="7">
    <location>
        <begin position="413"/>
        <end position="435"/>
    </location>
</feature>
<feature type="region of interest" description="Disordered" evidence="6">
    <location>
        <begin position="50"/>
        <end position="71"/>
    </location>
</feature>
<feature type="transmembrane region" description="Helical" evidence="7">
    <location>
        <begin position="213"/>
        <end position="235"/>
    </location>
</feature>
<comment type="caution">
    <text evidence="10">The sequence shown here is derived from an EMBL/GenBank/DDBJ whole genome shotgun (WGS) entry which is preliminary data.</text>
</comment>
<feature type="transmembrane region" description="Helical" evidence="7">
    <location>
        <begin position="319"/>
        <end position="340"/>
    </location>
</feature>
<feature type="transmembrane region" description="Helical" evidence="7">
    <location>
        <begin position="671"/>
        <end position="690"/>
    </location>
</feature>
<dbReference type="Pfam" id="PF00662">
    <property type="entry name" value="Proton_antipo_N"/>
    <property type="match status" value="1"/>
</dbReference>
<dbReference type="Proteomes" id="UP001596380">
    <property type="component" value="Unassembled WGS sequence"/>
</dbReference>
<evidence type="ECO:0000313" key="10">
    <source>
        <dbReference type="EMBL" id="MFC6879857.1"/>
    </source>
</evidence>
<dbReference type="InterPro" id="IPR001516">
    <property type="entry name" value="Proton_antipo_N"/>
</dbReference>
<evidence type="ECO:0000259" key="8">
    <source>
        <dbReference type="Pfam" id="PF00361"/>
    </source>
</evidence>
<evidence type="ECO:0000256" key="6">
    <source>
        <dbReference type="SAM" id="MobiDB-lite"/>
    </source>
</evidence>
<keyword evidence="11" id="KW-1185">Reference proteome</keyword>
<feature type="domain" description="NADH-Ubiquinone oxidoreductase (complex I) chain 5 N-terminal" evidence="9">
    <location>
        <begin position="111"/>
        <end position="159"/>
    </location>
</feature>
<feature type="transmembrane region" description="Helical" evidence="7">
    <location>
        <begin position="541"/>
        <end position="560"/>
    </location>
</feature>
<feature type="domain" description="NADH:quinone oxidoreductase/Mrp antiporter transmembrane" evidence="8">
    <location>
        <begin position="176"/>
        <end position="446"/>
    </location>
</feature>
<name>A0ABW2CDK6_9ACTN</name>
<organism evidence="10 11">
    <name type="scientific">Actinomadura yumaensis</name>
    <dbReference type="NCBI Taxonomy" id="111807"/>
    <lineage>
        <taxon>Bacteria</taxon>
        <taxon>Bacillati</taxon>
        <taxon>Actinomycetota</taxon>
        <taxon>Actinomycetes</taxon>
        <taxon>Streptosporangiales</taxon>
        <taxon>Thermomonosporaceae</taxon>
        <taxon>Actinomadura</taxon>
    </lineage>
</organism>
<comment type="subcellular location">
    <subcellularLocation>
        <location evidence="1">Endomembrane system</location>
        <topology evidence="1">Multi-pass membrane protein</topology>
    </subcellularLocation>
    <subcellularLocation>
        <location evidence="5">Membrane</location>
        <topology evidence="5">Multi-pass membrane protein</topology>
    </subcellularLocation>
</comment>
<keyword evidence="4 7" id="KW-0472">Membrane</keyword>
<dbReference type="PANTHER" id="PTHR42829:SF2">
    <property type="entry name" value="NADH-UBIQUINONE OXIDOREDUCTASE CHAIN 5"/>
    <property type="match status" value="1"/>
</dbReference>
<dbReference type="Pfam" id="PF00361">
    <property type="entry name" value="Proton_antipo_M"/>
    <property type="match status" value="1"/>
</dbReference>
<feature type="transmembrane region" description="Helical" evidence="7">
    <location>
        <begin position="127"/>
        <end position="150"/>
    </location>
</feature>
<dbReference type="InterPro" id="IPR001750">
    <property type="entry name" value="ND/Mrp_TM"/>
</dbReference>
<accession>A0ABW2CDK6</accession>
<evidence type="ECO:0000256" key="5">
    <source>
        <dbReference type="RuleBase" id="RU000320"/>
    </source>
</evidence>
<feature type="transmembrane region" description="Helical" evidence="7">
    <location>
        <begin position="572"/>
        <end position="591"/>
    </location>
</feature>
<dbReference type="InterPro" id="IPR018393">
    <property type="entry name" value="NADHpl_OxRdtase_5_subgr"/>
</dbReference>
<dbReference type="Gene3D" id="1.20.5.2700">
    <property type="match status" value="1"/>
</dbReference>
<proteinExistence type="predicted"/>
<keyword evidence="2 5" id="KW-0812">Transmembrane</keyword>
<dbReference type="RefSeq" id="WP_309239704.1">
    <property type="nucleotide sequence ID" value="NZ_JBHSXS010000003.1"/>
</dbReference>
<protein>
    <submittedName>
        <fullName evidence="10">NADH-quinone oxidoreductase subunit L</fullName>
    </submittedName>
</protein>
<reference evidence="11" key="1">
    <citation type="journal article" date="2019" name="Int. J. Syst. Evol. Microbiol.">
        <title>The Global Catalogue of Microorganisms (GCM) 10K type strain sequencing project: providing services to taxonomists for standard genome sequencing and annotation.</title>
        <authorList>
            <consortium name="The Broad Institute Genomics Platform"/>
            <consortium name="The Broad Institute Genome Sequencing Center for Infectious Disease"/>
            <person name="Wu L."/>
            <person name="Ma J."/>
        </authorList>
    </citation>
    <scope>NUCLEOTIDE SEQUENCE [LARGE SCALE GENOMIC DNA]</scope>
    <source>
        <strain evidence="11">JCM 3369</strain>
    </source>
</reference>
<gene>
    <name evidence="10" type="ORF">ACFQKB_08765</name>
</gene>
<feature type="compositionally biased region" description="Pro residues" evidence="6">
    <location>
        <begin position="61"/>
        <end position="70"/>
    </location>
</feature>
<keyword evidence="3 7" id="KW-1133">Transmembrane helix</keyword>
<dbReference type="PRINTS" id="PR01434">
    <property type="entry name" value="NADHDHGNASE5"/>
</dbReference>
<dbReference type="PANTHER" id="PTHR42829">
    <property type="entry name" value="NADH-UBIQUINONE OXIDOREDUCTASE CHAIN 5"/>
    <property type="match status" value="1"/>
</dbReference>
<evidence type="ECO:0000256" key="7">
    <source>
        <dbReference type="SAM" id="Phobius"/>
    </source>
</evidence>
<feature type="transmembrane region" description="Helical" evidence="7">
    <location>
        <begin position="288"/>
        <end position="307"/>
    </location>
</feature>
<feature type="transmembrane region" description="Helical" evidence="7">
    <location>
        <begin position="76"/>
        <end position="98"/>
    </location>
</feature>